<dbReference type="InterPro" id="IPR001119">
    <property type="entry name" value="SLH_dom"/>
</dbReference>
<feature type="domain" description="SLH" evidence="2">
    <location>
        <begin position="52"/>
        <end position="114"/>
    </location>
</feature>
<evidence type="ECO:0000313" key="4">
    <source>
        <dbReference type="Proteomes" id="UP000552038"/>
    </source>
</evidence>
<dbReference type="AlphaFoldDB" id="A0AAP7DGJ3"/>
<evidence type="ECO:0000313" key="3">
    <source>
        <dbReference type="EMBL" id="NOJ68965.1"/>
    </source>
</evidence>
<protein>
    <submittedName>
        <fullName evidence="3">S-layer homology domain-containing protein</fullName>
    </submittedName>
</protein>
<organism evidence="3 4">
    <name type="scientific">Paenibacillus alvei</name>
    <name type="common">Bacillus alvei</name>
    <dbReference type="NCBI Taxonomy" id="44250"/>
    <lineage>
        <taxon>Bacteria</taxon>
        <taxon>Bacillati</taxon>
        <taxon>Bacillota</taxon>
        <taxon>Bacilli</taxon>
        <taxon>Bacillales</taxon>
        <taxon>Paenibacillaceae</taxon>
        <taxon>Paenibacillus</taxon>
    </lineage>
</organism>
<dbReference type="EMBL" id="JABFOR010000001">
    <property type="protein sequence ID" value="NOJ68965.1"/>
    <property type="molecule type" value="Genomic_DNA"/>
</dbReference>
<feature type="domain" description="SLH" evidence="2">
    <location>
        <begin position="186"/>
        <end position="249"/>
    </location>
</feature>
<dbReference type="RefSeq" id="WP_171414274.1">
    <property type="nucleotide sequence ID" value="NZ_JABFOR010000001.1"/>
</dbReference>
<dbReference type="Proteomes" id="UP000552038">
    <property type="component" value="Unassembled WGS sequence"/>
</dbReference>
<feature type="chain" id="PRO_5042918434" evidence="1">
    <location>
        <begin position="35"/>
        <end position="922"/>
    </location>
</feature>
<name>A0AAP7DGJ3_PAEAL</name>
<comment type="caution">
    <text evidence="3">The sequence shown here is derived from an EMBL/GenBank/DDBJ whole genome shotgun (WGS) entry which is preliminary data.</text>
</comment>
<evidence type="ECO:0000259" key="2">
    <source>
        <dbReference type="PROSITE" id="PS51272"/>
    </source>
</evidence>
<dbReference type="Pfam" id="PF00395">
    <property type="entry name" value="SLH"/>
    <property type="match status" value="2"/>
</dbReference>
<accession>A0AAP7DGJ3</accession>
<gene>
    <name evidence="3" type="ORF">HMI46_00165</name>
</gene>
<feature type="signal peptide" evidence="1">
    <location>
        <begin position="1"/>
        <end position="34"/>
    </location>
</feature>
<keyword evidence="1" id="KW-0732">Signal</keyword>
<evidence type="ECO:0000256" key="1">
    <source>
        <dbReference type="SAM" id="SignalP"/>
    </source>
</evidence>
<proteinExistence type="predicted"/>
<reference evidence="3 4" key="1">
    <citation type="submission" date="2020-05" db="EMBL/GenBank/DDBJ databases">
        <title>Whole genome sequencing and identification of novel metabolites from Paenibacillus alvei strain JR949.</title>
        <authorList>
            <person name="Rajendhran J."/>
            <person name="Sree Pranav P."/>
            <person name="Mahalakshmi B."/>
            <person name="Karthikeyan R."/>
        </authorList>
    </citation>
    <scope>NUCLEOTIDE SEQUENCE [LARGE SCALE GENOMIC DNA]</scope>
    <source>
        <strain evidence="3 4">JR949</strain>
    </source>
</reference>
<sequence>MQSNTKPRARKARALTSTLLAVSMMLTSMQFAMAAESNSATKTNQVTSTSNTSPIFSDVKLGYWAEKHIHKLAALGVLKGDNGKFRPGDAVTQQEAITMAIRYMGLEGELNSTDSVALPADFKVGTYFKPYIVLALQKGLLDKNELANPDKKQAWGDKKATREWVTKILVRAVGKQADAERAMSKKTTFADNSKISATALGYVNTAVDLELTTGLTGNRFDPQGNVTRAQLATFFSRGEKVYKVKHASEALGYVMSMNDQEMRLYTEDGKSVSYRCDSKTMYYKTDSEQAIKASEIGLYMKIRVVVQSGNATYIELIDAEPKVETSTVKLRYVAPSEKKLYFTRDGSDALSDIVYDSSATVFKDASGNTIEPSKLVTDSELVIKRETFTNERKIIEVQIKSGPINKSAKGTITSVDAKNRSVTIKSESGESETYTVAEGAYVRYKDQLLSGLSSLKENDKVNYTVKNSVVTEIELMNAQQLTITGTLYEKGTSKTSITIRKEDNRLEAKLLAREVTIDIDGMKNPSFDDIVAGEYGDRVELTLNSDDLVTNIKVMNRKAEMLIGATVVDYDRGNNLLMVMDERKEPHAFKLTNETRFENNGVKVAVDDIASQLKDGKRKVNIQYTAKNALLVQFVNKFEGTFVFASSTAKTVTMKLANGQTVTLPYKSNTLSVEKYGKSGVSLNDVNNGDTIVAYFTDDQSSVTSLAVRQTLQFEVASRDAAKYRMRLRSNGSTIEEFYVGSATIYDLNNNKIKIADLKDNDYVNVVLDGRSIVEVRQVQVTYGRVESVDTNNGSIRVRDNGGSLSVHQVGKNAQIQVDNSSTSNLSALKEGDRVEVRKDTSDLAVVKLISGVKRSFWRYNSSTSELYVKRTMAENNYIFNVHPNAFIHSKGEKISLSSIKEDTDIMLYMIKDQVVEIEKVS</sequence>
<dbReference type="PROSITE" id="PS51272">
    <property type="entry name" value="SLH"/>
    <property type="match status" value="2"/>
</dbReference>